<comment type="similarity">
    <text evidence="2">Belongs to the amino acid-polyamine-organocation (APC) superfamily. Spore germination protein (SGP) (TC 2.A.3.9) family.</text>
</comment>
<keyword evidence="6 8" id="KW-1133">Transmembrane helix</keyword>
<dbReference type="GO" id="GO:0009847">
    <property type="term" value="P:spore germination"/>
    <property type="evidence" value="ECO:0007669"/>
    <property type="project" value="InterPro"/>
</dbReference>
<dbReference type="RefSeq" id="WP_168412315.1">
    <property type="nucleotide sequence ID" value="NZ_JAAXPW010000014.1"/>
</dbReference>
<name>A0A840PXB4_URETH</name>
<evidence type="ECO:0000256" key="3">
    <source>
        <dbReference type="ARBA" id="ARBA00022448"/>
    </source>
</evidence>
<evidence type="ECO:0000256" key="2">
    <source>
        <dbReference type="ARBA" id="ARBA00007998"/>
    </source>
</evidence>
<feature type="transmembrane region" description="Helical" evidence="8">
    <location>
        <begin position="39"/>
        <end position="61"/>
    </location>
</feature>
<feature type="transmembrane region" description="Helical" evidence="8">
    <location>
        <begin position="305"/>
        <end position="324"/>
    </location>
</feature>
<dbReference type="AlphaFoldDB" id="A0A840PXB4"/>
<dbReference type="EMBL" id="JACHGZ010000033">
    <property type="protein sequence ID" value="MBB5149964.1"/>
    <property type="molecule type" value="Genomic_DNA"/>
</dbReference>
<dbReference type="PANTHER" id="PTHR34975:SF2">
    <property type="entry name" value="SPORE GERMINATION PROTEIN A2"/>
    <property type="match status" value="1"/>
</dbReference>
<evidence type="ECO:0000256" key="7">
    <source>
        <dbReference type="ARBA" id="ARBA00023136"/>
    </source>
</evidence>
<evidence type="ECO:0000256" key="1">
    <source>
        <dbReference type="ARBA" id="ARBA00004141"/>
    </source>
</evidence>
<gene>
    <name evidence="9" type="ORF">HNR36_002363</name>
</gene>
<feature type="transmembrane region" description="Helical" evidence="8">
    <location>
        <begin position="12"/>
        <end position="33"/>
    </location>
</feature>
<comment type="caution">
    <text evidence="9">The sequence shown here is derived from an EMBL/GenBank/DDBJ whole genome shotgun (WGS) entry which is preliminary data.</text>
</comment>
<dbReference type="Gene3D" id="1.20.1740.10">
    <property type="entry name" value="Amino acid/polyamine transporter I"/>
    <property type="match status" value="1"/>
</dbReference>
<comment type="subcellular location">
    <subcellularLocation>
        <location evidence="1">Membrane</location>
        <topology evidence="1">Multi-pass membrane protein</topology>
    </subcellularLocation>
</comment>
<proteinExistence type="inferred from homology"/>
<keyword evidence="7 8" id="KW-0472">Membrane</keyword>
<dbReference type="Proteomes" id="UP000557217">
    <property type="component" value="Unassembled WGS sequence"/>
</dbReference>
<dbReference type="PANTHER" id="PTHR34975">
    <property type="entry name" value="SPORE GERMINATION PROTEIN A2"/>
    <property type="match status" value="1"/>
</dbReference>
<accession>A0A840PXB4</accession>
<sequence>MKHTDSISSIQLAVIIASTIIGVSLLVLPRFIAAEVGEAAILASIVGILISLISVIAITLLARKFREHTIFGCNQLLLGKYFGNLFNYMIVIVFIVIMGLEVRQFAEVLATGLLPNTPIEISIFIMIIICALVGYSNVSTFAYIHFFYLPFLLIPMFFFLFALEDIETYHLLPILGHNLSVKQFLSGAIIMTQVITNYFVIAMLIPYIKDYENCVKHGIWGFFLGALAILYCIVVSLGVFGAKELQEMYWPILSLSRIIQIPGEVLSRIDAIILITWIFAVFTTLLSYYFVIVRGTAELFRTDKYSFITVLMIPVIFVFALIPNNVYEIYEYASKITYVSLFLFIILPVCLLVIGHFRKRTGVQ</sequence>
<keyword evidence="10" id="KW-1185">Reference proteome</keyword>
<feature type="transmembrane region" description="Helical" evidence="8">
    <location>
        <begin position="183"/>
        <end position="207"/>
    </location>
</feature>
<feature type="transmembrane region" description="Helical" evidence="8">
    <location>
        <begin position="81"/>
        <end position="99"/>
    </location>
</feature>
<feature type="transmembrane region" description="Helical" evidence="8">
    <location>
        <begin position="119"/>
        <end position="138"/>
    </location>
</feature>
<evidence type="ECO:0000256" key="6">
    <source>
        <dbReference type="ARBA" id="ARBA00022989"/>
    </source>
</evidence>
<keyword evidence="4" id="KW-0309">Germination</keyword>
<keyword evidence="3" id="KW-0813">Transport</keyword>
<reference evidence="9 10" key="1">
    <citation type="submission" date="2020-08" db="EMBL/GenBank/DDBJ databases">
        <title>Genomic Encyclopedia of Type Strains, Phase IV (KMG-IV): sequencing the most valuable type-strain genomes for metagenomic binning, comparative biology and taxonomic classification.</title>
        <authorList>
            <person name="Goeker M."/>
        </authorList>
    </citation>
    <scope>NUCLEOTIDE SEQUENCE [LARGE SCALE GENOMIC DNA]</scope>
    <source>
        <strain evidence="9 10">DSM 10633</strain>
    </source>
</reference>
<evidence type="ECO:0000256" key="8">
    <source>
        <dbReference type="SAM" id="Phobius"/>
    </source>
</evidence>
<feature type="transmembrane region" description="Helical" evidence="8">
    <location>
        <begin position="219"/>
        <end position="240"/>
    </location>
</feature>
<feature type="transmembrane region" description="Helical" evidence="8">
    <location>
        <begin position="145"/>
        <end position="163"/>
    </location>
</feature>
<dbReference type="NCBIfam" id="TIGR00912">
    <property type="entry name" value="2A0309"/>
    <property type="match status" value="1"/>
</dbReference>
<dbReference type="InterPro" id="IPR004761">
    <property type="entry name" value="Spore_GerAB"/>
</dbReference>
<feature type="transmembrane region" description="Helical" evidence="8">
    <location>
        <begin position="336"/>
        <end position="357"/>
    </location>
</feature>
<dbReference type="GO" id="GO:0016020">
    <property type="term" value="C:membrane"/>
    <property type="evidence" value="ECO:0007669"/>
    <property type="project" value="UniProtKB-SubCell"/>
</dbReference>
<evidence type="ECO:0000256" key="4">
    <source>
        <dbReference type="ARBA" id="ARBA00022544"/>
    </source>
</evidence>
<protein>
    <submittedName>
        <fullName evidence="9">Spore germination protein</fullName>
    </submittedName>
</protein>
<keyword evidence="5 8" id="KW-0812">Transmembrane</keyword>
<organism evidence="9 10">
    <name type="scientific">Ureibacillus thermosphaericus</name>
    <dbReference type="NCBI Taxonomy" id="51173"/>
    <lineage>
        <taxon>Bacteria</taxon>
        <taxon>Bacillati</taxon>
        <taxon>Bacillota</taxon>
        <taxon>Bacilli</taxon>
        <taxon>Bacillales</taxon>
        <taxon>Caryophanaceae</taxon>
        <taxon>Ureibacillus</taxon>
    </lineage>
</organism>
<evidence type="ECO:0000313" key="10">
    <source>
        <dbReference type="Proteomes" id="UP000557217"/>
    </source>
</evidence>
<evidence type="ECO:0000313" key="9">
    <source>
        <dbReference type="EMBL" id="MBB5149964.1"/>
    </source>
</evidence>
<feature type="transmembrane region" description="Helical" evidence="8">
    <location>
        <begin position="271"/>
        <end position="293"/>
    </location>
</feature>
<evidence type="ECO:0000256" key="5">
    <source>
        <dbReference type="ARBA" id="ARBA00022692"/>
    </source>
</evidence>
<dbReference type="Pfam" id="PF03845">
    <property type="entry name" value="Spore_permease"/>
    <property type="match status" value="1"/>
</dbReference>